<evidence type="ECO:0000256" key="9">
    <source>
        <dbReference type="ARBA" id="ARBA00023157"/>
    </source>
</evidence>
<dbReference type="AlphaFoldDB" id="A0AAV2HZ91"/>
<evidence type="ECO:0000256" key="7">
    <source>
        <dbReference type="ARBA" id="ARBA00023065"/>
    </source>
</evidence>
<protein>
    <recommendedName>
        <fullName evidence="13">Toll-like receptor 4</fullName>
    </recommendedName>
</protein>
<sequence length="313" mass="35663">DAFKYLSQLRSLNISDCKIKGSHFSKNLLAPLTKLFALDISFNPINAMRCLEEALTGISNSSLSVLVLNDVFSRYQKAVTVTKQVVDKLPRKLLYLEARENCIETFDPDVIEILPKTLKYIDVGNNKFIYGKYFLNLTALENLETLMLNGGGFLHSFPSAFLPRGKTNKENPLVFKLPPKLQYLDISISGLEYAIFRIELSHNNSLRYLNMGSNYFPVFHDPFIGFENLIYMDLSKASIEYFGEHFFSGFKSLKHLRLASNNLGKWLDKENRKPFSCLKNLTTLDLSNTQIIHFGSDVFNGLSNVEVLLLDMN</sequence>
<accession>A0AAV2HZ91</accession>
<keyword evidence="4" id="KW-0812">Transmembrane</keyword>
<keyword evidence="9" id="KW-1015">Disulfide bond</keyword>
<dbReference type="InterPro" id="IPR051432">
    <property type="entry name" value="KCNMA1_auxiliary"/>
</dbReference>
<comment type="caution">
    <text evidence="11">The sequence shown here is derived from an EMBL/GenBank/DDBJ whole genome shotgun (WGS) entry which is preliminary data.</text>
</comment>
<evidence type="ECO:0000313" key="12">
    <source>
        <dbReference type="Proteomes" id="UP001497497"/>
    </source>
</evidence>
<keyword evidence="10" id="KW-0407">Ion channel</keyword>
<keyword evidence="8" id="KW-0472">Membrane</keyword>
<evidence type="ECO:0000256" key="4">
    <source>
        <dbReference type="ARBA" id="ARBA00022692"/>
    </source>
</evidence>
<keyword evidence="3" id="KW-1003">Cell membrane</keyword>
<dbReference type="Pfam" id="PF00560">
    <property type="entry name" value="LRR_1"/>
    <property type="match status" value="1"/>
</dbReference>
<dbReference type="Proteomes" id="UP001497497">
    <property type="component" value="Unassembled WGS sequence"/>
</dbReference>
<evidence type="ECO:0000256" key="3">
    <source>
        <dbReference type="ARBA" id="ARBA00022475"/>
    </source>
</evidence>
<gene>
    <name evidence="11" type="ORF">GSLYS_00011944001</name>
</gene>
<feature type="non-terminal residue" evidence="11">
    <location>
        <position position="313"/>
    </location>
</feature>
<dbReference type="GO" id="GO:0005886">
    <property type="term" value="C:plasma membrane"/>
    <property type="evidence" value="ECO:0007669"/>
    <property type="project" value="UniProtKB-SubCell"/>
</dbReference>
<evidence type="ECO:0008006" key="13">
    <source>
        <dbReference type="Google" id="ProtNLM"/>
    </source>
</evidence>
<keyword evidence="6" id="KW-1133">Transmembrane helix</keyword>
<reference evidence="11 12" key="1">
    <citation type="submission" date="2024-04" db="EMBL/GenBank/DDBJ databases">
        <authorList>
            <consortium name="Genoscope - CEA"/>
            <person name="William W."/>
        </authorList>
    </citation>
    <scope>NUCLEOTIDE SEQUENCE [LARGE SCALE GENOMIC DNA]</scope>
</reference>
<comment type="subcellular location">
    <subcellularLocation>
        <location evidence="1">Cell membrane</location>
        <topology evidence="1">Single-pass membrane protein</topology>
    </subcellularLocation>
</comment>
<proteinExistence type="predicted"/>
<feature type="non-terminal residue" evidence="11">
    <location>
        <position position="1"/>
    </location>
</feature>
<evidence type="ECO:0000256" key="1">
    <source>
        <dbReference type="ARBA" id="ARBA00004162"/>
    </source>
</evidence>
<keyword evidence="5" id="KW-0732">Signal</keyword>
<evidence type="ECO:0000256" key="5">
    <source>
        <dbReference type="ARBA" id="ARBA00022729"/>
    </source>
</evidence>
<keyword evidence="2" id="KW-0813">Transport</keyword>
<dbReference type="PANTHER" id="PTHR46473:SF10">
    <property type="entry name" value="LD45603P-RELATED"/>
    <property type="match status" value="1"/>
</dbReference>
<evidence type="ECO:0000313" key="11">
    <source>
        <dbReference type="EMBL" id="CAL1538123.1"/>
    </source>
</evidence>
<dbReference type="GO" id="GO:0034220">
    <property type="term" value="P:monoatomic ion transmembrane transport"/>
    <property type="evidence" value="ECO:0007669"/>
    <property type="project" value="UniProtKB-KW"/>
</dbReference>
<keyword evidence="12" id="KW-1185">Reference proteome</keyword>
<dbReference type="Gene3D" id="3.80.10.10">
    <property type="entry name" value="Ribonuclease Inhibitor"/>
    <property type="match status" value="2"/>
</dbReference>
<evidence type="ECO:0000256" key="8">
    <source>
        <dbReference type="ARBA" id="ARBA00023136"/>
    </source>
</evidence>
<dbReference type="InterPro" id="IPR032675">
    <property type="entry name" value="LRR_dom_sf"/>
</dbReference>
<evidence type="ECO:0000256" key="10">
    <source>
        <dbReference type="ARBA" id="ARBA00023303"/>
    </source>
</evidence>
<evidence type="ECO:0000256" key="6">
    <source>
        <dbReference type="ARBA" id="ARBA00022989"/>
    </source>
</evidence>
<keyword evidence="7" id="KW-0406">Ion transport</keyword>
<evidence type="ECO:0000256" key="2">
    <source>
        <dbReference type="ARBA" id="ARBA00022448"/>
    </source>
</evidence>
<dbReference type="EMBL" id="CAXITT010000286">
    <property type="protein sequence ID" value="CAL1538123.1"/>
    <property type="molecule type" value="Genomic_DNA"/>
</dbReference>
<dbReference type="InterPro" id="IPR001611">
    <property type="entry name" value="Leu-rich_rpt"/>
</dbReference>
<dbReference type="SUPFAM" id="SSF52058">
    <property type="entry name" value="L domain-like"/>
    <property type="match status" value="1"/>
</dbReference>
<dbReference type="PANTHER" id="PTHR46473">
    <property type="entry name" value="GH08155P"/>
    <property type="match status" value="1"/>
</dbReference>
<name>A0AAV2HZ91_LYMST</name>
<organism evidence="11 12">
    <name type="scientific">Lymnaea stagnalis</name>
    <name type="common">Great pond snail</name>
    <name type="synonym">Helix stagnalis</name>
    <dbReference type="NCBI Taxonomy" id="6523"/>
    <lineage>
        <taxon>Eukaryota</taxon>
        <taxon>Metazoa</taxon>
        <taxon>Spiralia</taxon>
        <taxon>Lophotrochozoa</taxon>
        <taxon>Mollusca</taxon>
        <taxon>Gastropoda</taxon>
        <taxon>Heterobranchia</taxon>
        <taxon>Euthyneura</taxon>
        <taxon>Panpulmonata</taxon>
        <taxon>Hygrophila</taxon>
        <taxon>Lymnaeoidea</taxon>
        <taxon>Lymnaeidae</taxon>
        <taxon>Lymnaea</taxon>
    </lineage>
</organism>